<feature type="binding site" evidence="7">
    <location>
        <position position="418"/>
    </location>
    <ligand>
        <name>phosphoenolpyruvate</name>
        <dbReference type="ChEBI" id="CHEBI:58702"/>
    </ligand>
</feature>
<evidence type="ECO:0000259" key="8">
    <source>
        <dbReference type="Pfam" id="PF00275"/>
    </source>
</evidence>
<feature type="binding site" evidence="7">
    <location>
        <position position="393"/>
    </location>
    <ligand>
        <name>phosphoenolpyruvate</name>
        <dbReference type="ChEBI" id="CHEBI:58702"/>
    </ligand>
</feature>
<dbReference type="PIRSF" id="PIRSF000505">
    <property type="entry name" value="EPSPS"/>
    <property type="match status" value="1"/>
</dbReference>
<gene>
    <name evidence="7 9" type="primary">aroA</name>
    <name evidence="9" type="ordered locus">trd_0235</name>
</gene>
<dbReference type="InterPro" id="IPR001986">
    <property type="entry name" value="Enolpyruvate_Tfrase_dom"/>
</dbReference>
<comment type="catalytic activity">
    <reaction evidence="6">
        <text>3-phosphoshikimate + phosphoenolpyruvate = 5-O-(1-carboxyvinyl)-3-phosphoshikimate + phosphate</text>
        <dbReference type="Rhea" id="RHEA:21256"/>
        <dbReference type="ChEBI" id="CHEBI:43474"/>
        <dbReference type="ChEBI" id="CHEBI:57701"/>
        <dbReference type="ChEBI" id="CHEBI:58702"/>
        <dbReference type="ChEBI" id="CHEBI:145989"/>
        <dbReference type="EC" id="2.5.1.19"/>
    </reaction>
    <physiologicalReaction direction="left-to-right" evidence="6">
        <dbReference type="Rhea" id="RHEA:21257"/>
    </physiologicalReaction>
</comment>
<dbReference type="SUPFAM" id="SSF55205">
    <property type="entry name" value="EPT/RTPC-like"/>
    <property type="match status" value="1"/>
</dbReference>
<feature type="active site" description="Proton acceptor" evidence="7">
    <location>
        <position position="321"/>
    </location>
</feature>
<feature type="binding site" evidence="7">
    <location>
        <position position="131"/>
    </location>
    <ligand>
        <name>phosphoenolpyruvate</name>
        <dbReference type="ChEBI" id="CHEBI:58702"/>
    </ligand>
</feature>
<dbReference type="PANTHER" id="PTHR21090:SF5">
    <property type="entry name" value="PENTAFUNCTIONAL AROM POLYPEPTIDE"/>
    <property type="match status" value="1"/>
</dbReference>
<dbReference type="GO" id="GO:0008652">
    <property type="term" value="P:amino acid biosynthetic process"/>
    <property type="evidence" value="ECO:0007669"/>
    <property type="project" value="UniProtKB-KW"/>
</dbReference>
<dbReference type="UniPathway" id="UPA00053">
    <property type="reaction ID" value="UER00089"/>
</dbReference>
<evidence type="ECO:0000256" key="7">
    <source>
        <dbReference type="HAMAP-Rule" id="MF_00210"/>
    </source>
</evidence>
<keyword evidence="3 7" id="KW-0028">Amino-acid biosynthesis</keyword>
<evidence type="ECO:0000313" key="9">
    <source>
        <dbReference type="EMBL" id="ACM04612.1"/>
    </source>
</evidence>
<feature type="binding site" evidence="7">
    <location>
        <position position="348"/>
    </location>
    <ligand>
        <name>3-phosphoshikimate</name>
        <dbReference type="ChEBI" id="CHEBI:145989"/>
    </ligand>
</feature>
<dbReference type="Proteomes" id="UP000000447">
    <property type="component" value="Chromosome"/>
</dbReference>
<dbReference type="InterPro" id="IPR023193">
    <property type="entry name" value="EPSP_synthase_CS"/>
</dbReference>
<keyword evidence="5 7" id="KW-0057">Aromatic amino acid biosynthesis</keyword>
<feature type="binding site" evidence="7">
    <location>
        <position position="352"/>
    </location>
    <ligand>
        <name>phosphoenolpyruvate</name>
        <dbReference type="ChEBI" id="CHEBI:58702"/>
    </ligand>
</feature>
<dbReference type="RefSeq" id="WP_012641648.1">
    <property type="nucleotide sequence ID" value="NC_011959.1"/>
</dbReference>
<dbReference type="GO" id="GO:0005737">
    <property type="term" value="C:cytoplasm"/>
    <property type="evidence" value="ECO:0007669"/>
    <property type="project" value="UniProtKB-SubCell"/>
</dbReference>
<feature type="binding site" evidence="7">
    <location>
        <position position="179"/>
    </location>
    <ligand>
        <name>phosphoenolpyruvate</name>
        <dbReference type="ChEBI" id="CHEBI:58702"/>
    </ligand>
</feature>
<keyword evidence="10" id="KW-1185">Reference proteome</keyword>
<dbReference type="eggNOG" id="COG0128">
    <property type="taxonomic scope" value="Bacteria"/>
</dbReference>
<evidence type="ECO:0000256" key="4">
    <source>
        <dbReference type="ARBA" id="ARBA00022679"/>
    </source>
</evidence>
<dbReference type="GO" id="GO:0009423">
    <property type="term" value="P:chorismate biosynthetic process"/>
    <property type="evidence" value="ECO:0007669"/>
    <property type="project" value="UniProtKB-UniRule"/>
</dbReference>
<comment type="subunit">
    <text evidence="7">Monomer.</text>
</comment>
<dbReference type="PANTHER" id="PTHR21090">
    <property type="entry name" value="AROM/DEHYDROQUINATE SYNTHASE"/>
    <property type="match status" value="1"/>
</dbReference>
<feature type="binding site" evidence="7">
    <location>
        <position position="30"/>
    </location>
    <ligand>
        <name>3-phosphoshikimate</name>
        <dbReference type="ChEBI" id="CHEBI:145989"/>
    </ligand>
</feature>
<evidence type="ECO:0000256" key="3">
    <source>
        <dbReference type="ARBA" id="ARBA00022605"/>
    </source>
</evidence>
<dbReference type="EC" id="2.5.1.19" evidence="7"/>
<protein>
    <recommendedName>
        <fullName evidence="7">3-phosphoshikimate 1-carboxyvinyltransferase</fullName>
        <ecNumber evidence="7">2.5.1.19</ecNumber>
    </recommendedName>
    <alternativeName>
        <fullName evidence="7">5-enolpyruvylshikimate-3-phosphate synthase</fullName>
        <shortName evidence="7">EPSP synthase</shortName>
        <shortName evidence="7">EPSPS</shortName>
    </alternativeName>
</protein>
<proteinExistence type="inferred from homology"/>
<dbReference type="STRING" id="309801.trd_0235"/>
<evidence type="ECO:0000256" key="6">
    <source>
        <dbReference type="ARBA" id="ARBA00044633"/>
    </source>
</evidence>
<feature type="binding site" evidence="7">
    <location>
        <position position="177"/>
    </location>
    <ligand>
        <name>3-phosphoshikimate</name>
        <dbReference type="ChEBI" id="CHEBI:145989"/>
    </ligand>
</feature>
<feature type="binding site" evidence="7">
    <location>
        <position position="31"/>
    </location>
    <ligand>
        <name>3-phosphoshikimate</name>
        <dbReference type="ChEBI" id="CHEBI:145989"/>
    </ligand>
</feature>
<dbReference type="PROSITE" id="PS00104">
    <property type="entry name" value="EPSP_SYNTHASE_1"/>
    <property type="match status" value="1"/>
</dbReference>
<dbReference type="CDD" id="cd01556">
    <property type="entry name" value="EPSP_synthase"/>
    <property type="match status" value="1"/>
</dbReference>
<feature type="binding site" evidence="7">
    <location>
        <position position="178"/>
    </location>
    <ligand>
        <name>3-phosphoshikimate</name>
        <dbReference type="ChEBI" id="CHEBI:145989"/>
    </ligand>
</feature>
<dbReference type="HAMAP" id="MF_00210">
    <property type="entry name" value="EPSP_synth"/>
    <property type="match status" value="1"/>
</dbReference>
<dbReference type="GO" id="GO:0003866">
    <property type="term" value="F:3-phosphoshikimate 1-carboxyvinyltransferase activity"/>
    <property type="evidence" value="ECO:0007669"/>
    <property type="project" value="UniProtKB-UniRule"/>
</dbReference>
<comment type="function">
    <text evidence="7">Catalyzes the transfer of the enolpyruvyl moiety of phosphoenolpyruvate (PEP) to the 5-hydroxyl of shikimate-3-phosphate (S3P) to produce enolpyruvyl shikimate-3-phosphate and inorganic phosphate.</text>
</comment>
<evidence type="ECO:0000256" key="5">
    <source>
        <dbReference type="ARBA" id="ARBA00023141"/>
    </source>
</evidence>
<dbReference type="KEGG" id="tro:trd_0235"/>
<keyword evidence="7" id="KW-0963">Cytoplasm</keyword>
<evidence type="ECO:0000256" key="1">
    <source>
        <dbReference type="ARBA" id="ARBA00004811"/>
    </source>
</evidence>
<feature type="domain" description="Enolpyruvate transferase" evidence="8">
    <location>
        <begin position="18"/>
        <end position="427"/>
    </location>
</feature>
<dbReference type="EMBL" id="CP001275">
    <property type="protein sequence ID" value="ACM04612.1"/>
    <property type="molecule type" value="Genomic_DNA"/>
</dbReference>
<dbReference type="GO" id="GO:0009073">
    <property type="term" value="P:aromatic amino acid family biosynthetic process"/>
    <property type="evidence" value="ECO:0007669"/>
    <property type="project" value="UniProtKB-KW"/>
</dbReference>
<dbReference type="HOGENOM" id="CLU_024321_0_0_0"/>
<feature type="binding site" evidence="7">
    <location>
        <position position="103"/>
    </location>
    <ligand>
        <name>phosphoenolpyruvate</name>
        <dbReference type="ChEBI" id="CHEBI:58702"/>
    </ligand>
</feature>
<dbReference type="InterPro" id="IPR006264">
    <property type="entry name" value="EPSP_synthase"/>
</dbReference>
<evidence type="ECO:0000313" key="10">
    <source>
        <dbReference type="Proteomes" id="UP000000447"/>
    </source>
</evidence>
<evidence type="ECO:0000256" key="2">
    <source>
        <dbReference type="ARBA" id="ARBA00009948"/>
    </source>
</evidence>
<reference evidence="9 10" key="1">
    <citation type="journal article" date="2009" name="PLoS ONE">
        <title>Complete genome sequence of the aerobic CO-oxidizing thermophile Thermomicrobium roseum.</title>
        <authorList>
            <person name="Wu D."/>
            <person name="Raymond J."/>
            <person name="Wu M."/>
            <person name="Chatterji S."/>
            <person name="Ren Q."/>
            <person name="Graham J.E."/>
            <person name="Bryant D.A."/>
            <person name="Robb F."/>
            <person name="Colman A."/>
            <person name="Tallon L.J."/>
            <person name="Badger J.H."/>
            <person name="Madupu R."/>
            <person name="Ward N.L."/>
            <person name="Eisen J.A."/>
        </authorList>
    </citation>
    <scope>NUCLEOTIDE SEQUENCE [LARGE SCALE GENOMIC DNA]</scope>
    <source>
        <strain evidence="10">ATCC 27502 / DSM 5159 / P-2</strain>
    </source>
</reference>
<sequence>MTLHRTYPPRLPIRPAEQPVDAIVRLPGSKSLTNRALVLAALADGVSVLEGALLSEDSWVMVDSLRRLGIPVDVDEPAERMIVQGKGGTLPATRAELFVGNSGTTARFLTAMTALGHGEYLIDGVPRMRERPIQPLLDALAQLGVQAESLLGTGCPPVRVRSYGLAGGTIRLRGDISSQYLSALLMIGPCTRDGLRIELESPLVSVPYVEMTLAVMADFGAIATHEHAQVFHVPGNQRYRSRTYAIEPDASAASYFFALAAATAGRIRVVNLGTRSRQGDVQFVDLLERMGCTVIREPDALTVIGKRPLRGIEADMNAISDTVPTLAALAPLADGPVIIRNVQHIRYKETDRIAAVANELRRLGITVEEFPDGLRIEPGPVQPAVIRTYGDHRMAMSFAILGCAVPGLEIDDPGCVAKTFPDFFERLEAALGRR</sequence>
<comment type="pathway">
    <text evidence="1 7">Metabolic intermediate biosynthesis; chorismate biosynthesis; chorismate from D-erythrose 4-phosphate and phosphoenolpyruvate: step 6/7.</text>
</comment>
<organism evidence="9 10">
    <name type="scientific">Thermomicrobium roseum (strain ATCC 27502 / DSM 5159 / P-2)</name>
    <dbReference type="NCBI Taxonomy" id="309801"/>
    <lineage>
        <taxon>Bacteria</taxon>
        <taxon>Pseudomonadati</taxon>
        <taxon>Thermomicrobiota</taxon>
        <taxon>Thermomicrobia</taxon>
        <taxon>Thermomicrobiales</taxon>
        <taxon>Thermomicrobiaceae</taxon>
        <taxon>Thermomicrobium</taxon>
    </lineage>
</organism>
<accession>B9KXP8</accession>
<name>B9KXP8_THERP</name>
<dbReference type="Gene3D" id="3.65.10.10">
    <property type="entry name" value="Enolpyruvate transferase domain"/>
    <property type="match status" value="2"/>
</dbReference>
<comment type="caution">
    <text evidence="7">Lacks conserved residue(s) required for the propagation of feature annotation.</text>
</comment>
<feature type="binding site" evidence="7">
    <location>
        <position position="35"/>
    </location>
    <ligand>
        <name>3-phosphoshikimate</name>
        <dbReference type="ChEBI" id="CHEBI:145989"/>
    </ligand>
</feature>
<dbReference type="NCBIfam" id="TIGR01356">
    <property type="entry name" value="aroA"/>
    <property type="match status" value="1"/>
</dbReference>
<dbReference type="AlphaFoldDB" id="B9KXP8"/>
<feature type="binding site" evidence="7">
    <location>
        <position position="321"/>
    </location>
    <ligand>
        <name>3-phosphoshikimate</name>
        <dbReference type="ChEBI" id="CHEBI:145989"/>
    </ligand>
</feature>
<keyword evidence="4 7" id="KW-0808">Transferase</keyword>
<dbReference type="InterPro" id="IPR013792">
    <property type="entry name" value="RNA3'P_cycl/enolpyr_Trfase_a/b"/>
</dbReference>
<feature type="binding site" evidence="7">
    <location>
        <position position="30"/>
    </location>
    <ligand>
        <name>phosphoenolpyruvate</name>
        <dbReference type="ChEBI" id="CHEBI:58702"/>
    </ligand>
</feature>
<comment type="similarity">
    <text evidence="2 7">Belongs to the EPSP synthase family.</text>
</comment>
<feature type="binding site" evidence="7">
    <location>
        <position position="179"/>
    </location>
    <ligand>
        <name>3-phosphoshikimate</name>
        <dbReference type="ChEBI" id="CHEBI:145989"/>
    </ligand>
</feature>
<dbReference type="InterPro" id="IPR036968">
    <property type="entry name" value="Enolpyruvate_Tfrase_sf"/>
</dbReference>
<feature type="binding site" evidence="7">
    <location>
        <position position="205"/>
    </location>
    <ligand>
        <name>3-phosphoshikimate</name>
        <dbReference type="ChEBI" id="CHEBI:145989"/>
    </ligand>
</feature>
<dbReference type="PROSITE" id="PS00885">
    <property type="entry name" value="EPSP_SYNTHASE_2"/>
    <property type="match status" value="1"/>
</dbReference>
<comment type="subcellular location">
    <subcellularLocation>
        <location evidence="7">Cytoplasm</location>
    </subcellularLocation>
</comment>
<dbReference type="Pfam" id="PF00275">
    <property type="entry name" value="EPSP_synthase"/>
    <property type="match status" value="1"/>
</dbReference>